<keyword evidence="1" id="KW-0436">Ligase</keyword>
<evidence type="ECO:0000256" key="5">
    <source>
        <dbReference type="ARBA" id="ARBA00049274"/>
    </source>
</evidence>
<name>A0AB34ISG6_PRYPA</name>
<dbReference type="GO" id="GO:0015631">
    <property type="term" value="F:tubulin binding"/>
    <property type="evidence" value="ECO:0007669"/>
    <property type="project" value="TreeGrafter"/>
</dbReference>
<dbReference type="PANTHER" id="PTHR12241:SF145">
    <property type="entry name" value="TUBULIN POLYGLUTAMYLASE TTLL5"/>
    <property type="match status" value="1"/>
</dbReference>
<gene>
    <name evidence="7" type="ORF">AB1Y20_008431</name>
</gene>
<protein>
    <recommendedName>
        <fullName evidence="4">Tubulin--tyrosine ligase-like protein 5</fullName>
    </recommendedName>
</protein>
<dbReference type="GO" id="GO:0036064">
    <property type="term" value="C:ciliary basal body"/>
    <property type="evidence" value="ECO:0007669"/>
    <property type="project" value="TreeGrafter"/>
</dbReference>
<evidence type="ECO:0000256" key="4">
    <source>
        <dbReference type="ARBA" id="ARBA00041448"/>
    </source>
</evidence>
<dbReference type="AlphaFoldDB" id="A0AB34ISG6"/>
<dbReference type="GO" id="GO:0000226">
    <property type="term" value="P:microtubule cytoskeleton organization"/>
    <property type="evidence" value="ECO:0007669"/>
    <property type="project" value="TreeGrafter"/>
</dbReference>
<dbReference type="Proteomes" id="UP001515480">
    <property type="component" value="Unassembled WGS sequence"/>
</dbReference>
<evidence type="ECO:0000256" key="3">
    <source>
        <dbReference type="ARBA" id="ARBA00022840"/>
    </source>
</evidence>
<dbReference type="EMBL" id="JBGBPQ010000019">
    <property type="protein sequence ID" value="KAL1504649.1"/>
    <property type="molecule type" value="Genomic_DNA"/>
</dbReference>
<dbReference type="InterPro" id="IPR004344">
    <property type="entry name" value="TTL/TTLL_fam"/>
</dbReference>
<keyword evidence="3" id="KW-0067">ATP-binding</keyword>
<proteinExistence type="predicted"/>
<evidence type="ECO:0000313" key="7">
    <source>
        <dbReference type="EMBL" id="KAL1504649.1"/>
    </source>
</evidence>
<reference evidence="7 8" key="1">
    <citation type="journal article" date="2024" name="Science">
        <title>Giant polyketide synthase enzymes in the biosynthesis of giant marine polyether toxins.</title>
        <authorList>
            <person name="Fallon T.R."/>
            <person name="Shende V.V."/>
            <person name="Wierzbicki I.H."/>
            <person name="Pendleton A.L."/>
            <person name="Watervoot N.F."/>
            <person name="Auber R.P."/>
            <person name="Gonzalez D.J."/>
            <person name="Wisecaver J.H."/>
            <person name="Moore B.S."/>
        </authorList>
    </citation>
    <scope>NUCLEOTIDE SEQUENCE [LARGE SCALE GENOMIC DNA]</scope>
    <source>
        <strain evidence="7 8">12B1</strain>
    </source>
</reference>
<dbReference type="GO" id="GO:0070740">
    <property type="term" value="F:tubulin-glutamic acid ligase activity"/>
    <property type="evidence" value="ECO:0007669"/>
    <property type="project" value="TreeGrafter"/>
</dbReference>
<evidence type="ECO:0000256" key="6">
    <source>
        <dbReference type="SAM" id="MobiDB-lite"/>
    </source>
</evidence>
<comment type="catalytic activity">
    <reaction evidence="5">
        <text>L-glutamyl-[protein] + L-glutamate + ATP = gamma-L-glutamyl-L-glutamyl-[protein] + ADP + phosphate + H(+)</text>
        <dbReference type="Rhea" id="RHEA:60144"/>
        <dbReference type="Rhea" id="RHEA-COMP:10208"/>
        <dbReference type="Rhea" id="RHEA-COMP:15517"/>
        <dbReference type="ChEBI" id="CHEBI:15378"/>
        <dbReference type="ChEBI" id="CHEBI:29973"/>
        <dbReference type="ChEBI" id="CHEBI:29985"/>
        <dbReference type="ChEBI" id="CHEBI:30616"/>
        <dbReference type="ChEBI" id="CHEBI:43474"/>
        <dbReference type="ChEBI" id="CHEBI:143622"/>
        <dbReference type="ChEBI" id="CHEBI:456216"/>
    </reaction>
    <physiologicalReaction direction="left-to-right" evidence="5">
        <dbReference type="Rhea" id="RHEA:60145"/>
    </physiologicalReaction>
</comment>
<organism evidence="7 8">
    <name type="scientific">Prymnesium parvum</name>
    <name type="common">Toxic golden alga</name>
    <dbReference type="NCBI Taxonomy" id="97485"/>
    <lineage>
        <taxon>Eukaryota</taxon>
        <taxon>Haptista</taxon>
        <taxon>Haptophyta</taxon>
        <taxon>Prymnesiophyceae</taxon>
        <taxon>Prymnesiales</taxon>
        <taxon>Prymnesiaceae</taxon>
        <taxon>Prymnesium</taxon>
    </lineage>
</organism>
<keyword evidence="2" id="KW-0547">Nucleotide-binding</keyword>
<dbReference type="GO" id="GO:0005524">
    <property type="term" value="F:ATP binding"/>
    <property type="evidence" value="ECO:0007669"/>
    <property type="project" value="UniProtKB-KW"/>
</dbReference>
<evidence type="ECO:0000256" key="1">
    <source>
        <dbReference type="ARBA" id="ARBA00022598"/>
    </source>
</evidence>
<sequence length="382" mass="42195">MLKGGVKAGGHVPPLPRLNKERHRQPSRQQPAGRWLWFAVIGLCALSSLCVKPARSGVALVFLHGTSPSAATPLIHRLVAIESELSGVWNRSKSAVLVGHKAQRDFGVYAWAFQMHGYRVFRPETGVILFETSGRADLPGVGAVLCHSILTFNCFRERQRALSKAYVADERRDARVYTWLSKGTKVNRISAARAVLTTKDGFCATLHASRLADDELHDFTFPCWSLPADLLSLRQLVNQENHSRGNESFSAGRVSSLSNRLSGSSTWIVKPKRGSMGGGIRVLEHAELAALLSQRPVELASLIVQPYLTDPLLHDGRKWDMRTYVLVTSVQPMRVYLFTEAIVRFASTPYSSASREDGVVLTNTFVGKRVLKQGSTPHFSPL</sequence>
<keyword evidence="8" id="KW-1185">Reference proteome</keyword>
<evidence type="ECO:0000313" key="8">
    <source>
        <dbReference type="Proteomes" id="UP001515480"/>
    </source>
</evidence>
<accession>A0AB34ISG6</accession>
<dbReference type="PANTHER" id="PTHR12241">
    <property type="entry name" value="TUBULIN POLYGLUTAMYLASE"/>
    <property type="match status" value="1"/>
</dbReference>
<dbReference type="Pfam" id="PF03133">
    <property type="entry name" value="TTL"/>
    <property type="match status" value="1"/>
</dbReference>
<comment type="caution">
    <text evidence="7">The sequence shown here is derived from an EMBL/GenBank/DDBJ whole genome shotgun (WGS) entry which is preliminary data.</text>
</comment>
<evidence type="ECO:0000256" key="2">
    <source>
        <dbReference type="ARBA" id="ARBA00022741"/>
    </source>
</evidence>
<dbReference type="PROSITE" id="PS51221">
    <property type="entry name" value="TTL"/>
    <property type="match status" value="1"/>
</dbReference>
<feature type="region of interest" description="Disordered" evidence="6">
    <location>
        <begin position="1"/>
        <end position="27"/>
    </location>
</feature>
<dbReference type="Gene3D" id="3.30.470.20">
    <property type="entry name" value="ATP-grasp fold, B domain"/>
    <property type="match status" value="1"/>
</dbReference>